<reference evidence="1" key="1">
    <citation type="journal article" date="2014" name="Front. Microbiol.">
        <title>High frequency of phylogenetically diverse reductive dehalogenase-homologous genes in deep subseafloor sedimentary metagenomes.</title>
        <authorList>
            <person name="Kawai M."/>
            <person name="Futagami T."/>
            <person name="Toyoda A."/>
            <person name="Takaki Y."/>
            <person name="Nishi S."/>
            <person name="Hori S."/>
            <person name="Arai W."/>
            <person name="Tsubouchi T."/>
            <person name="Morono Y."/>
            <person name="Uchiyama I."/>
            <person name="Ito T."/>
            <person name="Fujiyama A."/>
            <person name="Inagaki F."/>
            <person name="Takami H."/>
        </authorList>
    </citation>
    <scope>NUCLEOTIDE SEQUENCE</scope>
    <source>
        <strain evidence="1">Expedition CK06-06</strain>
    </source>
</reference>
<evidence type="ECO:0000313" key="1">
    <source>
        <dbReference type="EMBL" id="GAH23848.1"/>
    </source>
</evidence>
<comment type="caution">
    <text evidence="1">The sequence shown here is derived from an EMBL/GenBank/DDBJ whole genome shotgun (WGS) entry which is preliminary data.</text>
</comment>
<name>X1FSV1_9ZZZZ</name>
<dbReference type="AlphaFoldDB" id="X1FSV1"/>
<gene>
    <name evidence="1" type="ORF">S03H2_07452</name>
</gene>
<organism evidence="1">
    <name type="scientific">marine sediment metagenome</name>
    <dbReference type="NCBI Taxonomy" id="412755"/>
    <lineage>
        <taxon>unclassified sequences</taxon>
        <taxon>metagenomes</taxon>
        <taxon>ecological metagenomes</taxon>
    </lineage>
</organism>
<protein>
    <submittedName>
        <fullName evidence="1">Uncharacterized protein</fullName>
    </submittedName>
</protein>
<accession>X1FSV1</accession>
<proteinExistence type="predicted"/>
<sequence length="52" mass="6315">MRSAKDKLTFFLKEGEIKGIRMPLELYELLHYYNMRLIEVARAKLSLWQEIK</sequence>
<dbReference type="EMBL" id="BARU01003443">
    <property type="protein sequence ID" value="GAH23848.1"/>
    <property type="molecule type" value="Genomic_DNA"/>
</dbReference>